<reference evidence="1" key="1">
    <citation type="submission" date="2014-09" db="EMBL/GenBank/DDBJ databases">
        <authorList>
            <person name="Magalhaes I.L.F."/>
            <person name="Oliveira U."/>
            <person name="Santos F.R."/>
            <person name="Vidigal T.H.D.A."/>
            <person name="Brescovit A.D."/>
            <person name="Santos A.J."/>
        </authorList>
    </citation>
    <scope>NUCLEOTIDE SEQUENCE</scope>
    <source>
        <tissue evidence="1">Shoot tissue taken approximately 20 cm above the soil surface</tissue>
    </source>
</reference>
<proteinExistence type="predicted"/>
<reference evidence="1" key="2">
    <citation type="journal article" date="2015" name="Data Brief">
        <title>Shoot transcriptome of the giant reed, Arundo donax.</title>
        <authorList>
            <person name="Barrero R.A."/>
            <person name="Guerrero F.D."/>
            <person name="Moolhuijzen P."/>
            <person name="Goolsby J.A."/>
            <person name="Tidwell J."/>
            <person name="Bellgard S.E."/>
            <person name="Bellgard M.I."/>
        </authorList>
    </citation>
    <scope>NUCLEOTIDE SEQUENCE</scope>
    <source>
        <tissue evidence="1">Shoot tissue taken approximately 20 cm above the soil surface</tissue>
    </source>
</reference>
<dbReference type="AlphaFoldDB" id="A0A0A9PU78"/>
<protein>
    <submittedName>
        <fullName evidence="1">Replication factor C subunit 2</fullName>
    </submittedName>
</protein>
<accession>A0A0A9PU78</accession>
<evidence type="ECO:0000313" key="1">
    <source>
        <dbReference type="EMBL" id="JAD17138.1"/>
    </source>
</evidence>
<name>A0A0A9PU78_ARUDO</name>
<dbReference type="EMBL" id="GBRH01280757">
    <property type="protein sequence ID" value="JAD17138.1"/>
    <property type="molecule type" value="Transcribed_RNA"/>
</dbReference>
<sequence length="44" mass="5253">MEQMSIFSFWMSPVRLSVLFSTYHKDWSSERSSGKTIFCFFFSS</sequence>
<organism evidence="1">
    <name type="scientific">Arundo donax</name>
    <name type="common">Giant reed</name>
    <name type="synonym">Donax arundinaceus</name>
    <dbReference type="NCBI Taxonomy" id="35708"/>
    <lineage>
        <taxon>Eukaryota</taxon>
        <taxon>Viridiplantae</taxon>
        <taxon>Streptophyta</taxon>
        <taxon>Embryophyta</taxon>
        <taxon>Tracheophyta</taxon>
        <taxon>Spermatophyta</taxon>
        <taxon>Magnoliopsida</taxon>
        <taxon>Liliopsida</taxon>
        <taxon>Poales</taxon>
        <taxon>Poaceae</taxon>
        <taxon>PACMAD clade</taxon>
        <taxon>Arundinoideae</taxon>
        <taxon>Arundineae</taxon>
        <taxon>Arundo</taxon>
    </lineage>
</organism>